<protein>
    <submittedName>
        <fullName evidence="1">Uncharacterized protein</fullName>
    </submittedName>
</protein>
<organism evidence="1 2">
    <name type="scientific">Trifolium medium</name>
    <dbReference type="NCBI Taxonomy" id="97028"/>
    <lineage>
        <taxon>Eukaryota</taxon>
        <taxon>Viridiplantae</taxon>
        <taxon>Streptophyta</taxon>
        <taxon>Embryophyta</taxon>
        <taxon>Tracheophyta</taxon>
        <taxon>Spermatophyta</taxon>
        <taxon>Magnoliopsida</taxon>
        <taxon>eudicotyledons</taxon>
        <taxon>Gunneridae</taxon>
        <taxon>Pentapetalae</taxon>
        <taxon>rosids</taxon>
        <taxon>fabids</taxon>
        <taxon>Fabales</taxon>
        <taxon>Fabaceae</taxon>
        <taxon>Papilionoideae</taxon>
        <taxon>50 kb inversion clade</taxon>
        <taxon>NPAAA clade</taxon>
        <taxon>Hologalegina</taxon>
        <taxon>IRL clade</taxon>
        <taxon>Trifolieae</taxon>
        <taxon>Trifolium</taxon>
    </lineage>
</organism>
<sequence length="52" mass="5502">MARCAVHSGKAGILSGTGASRSMEWRGAQLNQLHQDKPLEVARRAGWGGAAR</sequence>
<dbReference type="EMBL" id="LXQA010242560">
    <property type="protein sequence ID" value="MCI37253.1"/>
    <property type="molecule type" value="Genomic_DNA"/>
</dbReference>
<accession>A0A392RKU3</accession>
<dbReference type="Proteomes" id="UP000265520">
    <property type="component" value="Unassembled WGS sequence"/>
</dbReference>
<proteinExistence type="predicted"/>
<evidence type="ECO:0000313" key="1">
    <source>
        <dbReference type="EMBL" id="MCI37253.1"/>
    </source>
</evidence>
<keyword evidence="2" id="KW-1185">Reference proteome</keyword>
<dbReference type="AlphaFoldDB" id="A0A392RKU3"/>
<evidence type="ECO:0000313" key="2">
    <source>
        <dbReference type="Proteomes" id="UP000265520"/>
    </source>
</evidence>
<comment type="caution">
    <text evidence="1">The sequence shown here is derived from an EMBL/GenBank/DDBJ whole genome shotgun (WGS) entry which is preliminary data.</text>
</comment>
<feature type="non-terminal residue" evidence="1">
    <location>
        <position position="52"/>
    </location>
</feature>
<reference evidence="1 2" key="1">
    <citation type="journal article" date="2018" name="Front. Plant Sci.">
        <title>Red Clover (Trifolium pratense) and Zigzag Clover (T. medium) - A Picture of Genomic Similarities and Differences.</title>
        <authorList>
            <person name="Dluhosova J."/>
            <person name="Istvanek J."/>
            <person name="Nedelnik J."/>
            <person name="Repkova J."/>
        </authorList>
    </citation>
    <scope>NUCLEOTIDE SEQUENCE [LARGE SCALE GENOMIC DNA]</scope>
    <source>
        <strain evidence="2">cv. 10/8</strain>
        <tissue evidence="1">Leaf</tissue>
    </source>
</reference>
<name>A0A392RKU3_9FABA</name>